<dbReference type="Proteomes" id="UP000747542">
    <property type="component" value="Unassembled WGS sequence"/>
</dbReference>
<dbReference type="GO" id="GO:0006515">
    <property type="term" value="P:protein quality control for misfolded or incompletely synthesized proteins"/>
    <property type="evidence" value="ECO:0007669"/>
    <property type="project" value="TreeGrafter"/>
</dbReference>
<keyword evidence="3 9" id="KW-0378">Hydrolase</keyword>
<dbReference type="GO" id="GO:0046872">
    <property type="term" value="F:metal ion binding"/>
    <property type="evidence" value="ECO:0007669"/>
    <property type="project" value="UniProtKB-KW"/>
</dbReference>
<sequence length="196" mass="22338">MFRGMMDLLENEDQVAFVLAHEMSHAILEHSAEQLSHGYLLDVLILMPLAVIWAFIPSDGLAVVTHWFLNQVVQVLLQLPYSRSLENEADCVGLRLAAKMSVMDKLREARGEVGEEPAWLSTHPSHSDRQEMLDYQMSEALMLREACQCPRLTKSDPRHSIWMLQKNLIHTSSKQSPQESSGPDHKIRTREPAKIQ</sequence>
<accession>A0A8J5K0L9</accession>
<keyword evidence="5 9" id="KW-0482">Metalloprotease</keyword>
<feature type="compositionally biased region" description="Polar residues" evidence="10">
    <location>
        <begin position="170"/>
        <end position="181"/>
    </location>
</feature>
<comment type="caution">
    <text evidence="12">The sequence shown here is derived from an EMBL/GenBank/DDBJ whole genome shotgun (WGS) entry which is preliminary data.</text>
</comment>
<dbReference type="InterPro" id="IPR051156">
    <property type="entry name" value="Mito/Outer_Membr_Metalloprot"/>
</dbReference>
<evidence type="ECO:0000256" key="2">
    <source>
        <dbReference type="ARBA" id="ARBA00022723"/>
    </source>
</evidence>
<dbReference type="GO" id="GO:0005743">
    <property type="term" value="C:mitochondrial inner membrane"/>
    <property type="evidence" value="ECO:0007669"/>
    <property type="project" value="TreeGrafter"/>
</dbReference>
<dbReference type="PANTHER" id="PTHR22726:SF1">
    <property type="entry name" value="METALLOENDOPEPTIDASE OMA1, MITOCHONDRIAL"/>
    <property type="match status" value="1"/>
</dbReference>
<evidence type="ECO:0000256" key="1">
    <source>
        <dbReference type="ARBA" id="ARBA00022670"/>
    </source>
</evidence>
<comment type="similarity">
    <text evidence="6 9">Belongs to the peptidase M48 family.</text>
</comment>
<evidence type="ECO:0000256" key="4">
    <source>
        <dbReference type="ARBA" id="ARBA00022833"/>
    </source>
</evidence>
<dbReference type="AlphaFoldDB" id="A0A8J5K0L9"/>
<name>A0A8J5K0L9_HOMAM</name>
<gene>
    <name evidence="12" type="primary">Oma1-L1</name>
    <name evidence="12" type="ORF">Hamer_G003526</name>
</gene>
<feature type="compositionally biased region" description="Basic and acidic residues" evidence="10">
    <location>
        <begin position="182"/>
        <end position="196"/>
    </location>
</feature>
<evidence type="ECO:0000259" key="11">
    <source>
        <dbReference type="Pfam" id="PF01435"/>
    </source>
</evidence>
<organism evidence="12 13">
    <name type="scientific">Homarus americanus</name>
    <name type="common">American lobster</name>
    <dbReference type="NCBI Taxonomy" id="6706"/>
    <lineage>
        <taxon>Eukaryota</taxon>
        <taxon>Metazoa</taxon>
        <taxon>Ecdysozoa</taxon>
        <taxon>Arthropoda</taxon>
        <taxon>Crustacea</taxon>
        <taxon>Multicrustacea</taxon>
        <taxon>Malacostraca</taxon>
        <taxon>Eumalacostraca</taxon>
        <taxon>Eucarida</taxon>
        <taxon>Decapoda</taxon>
        <taxon>Pleocyemata</taxon>
        <taxon>Astacidea</taxon>
        <taxon>Nephropoidea</taxon>
        <taxon>Nephropidae</taxon>
        <taxon>Homarus</taxon>
    </lineage>
</organism>
<feature type="domain" description="Peptidase M48" evidence="11">
    <location>
        <begin position="1"/>
        <end position="135"/>
    </location>
</feature>
<dbReference type="Pfam" id="PF01435">
    <property type="entry name" value="Peptidase_M48"/>
    <property type="match status" value="1"/>
</dbReference>
<dbReference type="CDD" id="cd07331">
    <property type="entry name" value="M48C_Oma1_like"/>
    <property type="match status" value="1"/>
</dbReference>
<keyword evidence="2" id="KW-0479">Metal-binding</keyword>
<evidence type="ECO:0000256" key="3">
    <source>
        <dbReference type="ARBA" id="ARBA00022801"/>
    </source>
</evidence>
<comment type="cofactor">
    <cofactor evidence="9">
        <name>Zn(2+)</name>
        <dbReference type="ChEBI" id="CHEBI:29105"/>
    </cofactor>
    <text evidence="9">Binds 1 zinc ion per subunit.</text>
</comment>
<reference evidence="12" key="1">
    <citation type="journal article" date="2021" name="Sci. Adv.">
        <title>The American lobster genome reveals insights on longevity, neural, and immune adaptations.</title>
        <authorList>
            <person name="Polinski J.M."/>
            <person name="Zimin A.V."/>
            <person name="Clark K.F."/>
            <person name="Kohn A.B."/>
            <person name="Sadowski N."/>
            <person name="Timp W."/>
            <person name="Ptitsyn A."/>
            <person name="Khanna P."/>
            <person name="Romanova D.Y."/>
            <person name="Williams P."/>
            <person name="Greenwood S.J."/>
            <person name="Moroz L.L."/>
            <person name="Walt D.R."/>
            <person name="Bodnar A.G."/>
        </authorList>
    </citation>
    <scope>NUCLEOTIDE SEQUENCE</scope>
    <source>
        <strain evidence="12">GMGI-L3</strain>
    </source>
</reference>
<evidence type="ECO:0000256" key="5">
    <source>
        <dbReference type="ARBA" id="ARBA00023049"/>
    </source>
</evidence>
<dbReference type="GO" id="GO:0004222">
    <property type="term" value="F:metalloendopeptidase activity"/>
    <property type="evidence" value="ECO:0007669"/>
    <property type="project" value="InterPro"/>
</dbReference>
<proteinExistence type="inferred from homology"/>
<keyword evidence="4 9" id="KW-0862">Zinc</keyword>
<evidence type="ECO:0000313" key="13">
    <source>
        <dbReference type="Proteomes" id="UP000747542"/>
    </source>
</evidence>
<evidence type="ECO:0000256" key="7">
    <source>
        <dbReference type="ARBA" id="ARBA00040360"/>
    </source>
</evidence>
<feature type="region of interest" description="Disordered" evidence="10">
    <location>
        <begin position="170"/>
        <end position="196"/>
    </location>
</feature>
<evidence type="ECO:0000256" key="10">
    <source>
        <dbReference type="SAM" id="MobiDB-lite"/>
    </source>
</evidence>
<dbReference type="EMBL" id="JAHLQT010025476">
    <property type="protein sequence ID" value="KAG7164353.1"/>
    <property type="molecule type" value="Genomic_DNA"/>
</dbReference>
<keyword evidence="1 9" id="KW-0645">Protease</keyword>
<dbReference type="GO" id="GO:0034982">
    <property type="term" value="P:mitochondrial protein processing"/>
    <property type="evidence" value="ECO:0007669"/>
    <property type="project" value="TreeGrafter"/>
</dbReference>
<keyword evidence="13" id="KW-1185">Reference proteome</keyword>
<dbReference type="PANTHER" id="PTHR22726">
    <property type="entry name" value="METALLOENDOPEPTIDASE OMA1"/>
    <property type="match status" value="1"/>
</dbReference>
<evidence type="ECO:0000313" key="12">
    <source>
        <dbReference type="EMBL" id="KAG7164353.1"/>
    </source>
</evidence>
<evidence type="ECO:0000256" key="8">
    <source>
        <dbReference type="ARBA" id="ARBA00042978"/>
    </source>
</evidence>
<protein>
    <recommendedName>
        <fullName evidence="7">Metalloendopeptidase OMA1, mitochondrial</fullName>
    </recommendedName>
    <alternativeName>
        <fullName evidence="8">Overlapping with the m-AAA protease 1 homolog</fullName>
    </alternativeName>
</protein>
<evidence type="ECO:0000256" key="9">
    <source>
        <dbReference type="RuleBase" id="RU003983"/>
    </source>
</evidence>
<evidence type="ECO:0000256" key="6">
    <source>
        <dbReference type="ARBA" id="ARBA00038233"/>
    </source>
</evidence>
<dbReference type="InterPro" id="IPR001915">
    <property type="entry name" value="Peptidase_M48"/>
</dbReference>